<protein>
    <submittedName>
        <fullName evidence="3">Glycosyltransferase</fullName>
    </submittedName>
</protein>
<reference evidence="3 4" key="1">
    <citation type="journal article" date="2015" name="Int. J. Syst. Evol. Microbiol.">
        <title>Micromonospora costi sp. nov., isolated from a leaf of Costus speciosus.</title>
        <authorList>
            <person name="Thawai C."/>
        </authorList>
    </citation>
    <scope>NUCLEOTIDE SEQUENCE [LARGE SCALE GENOMIC DNA]</scope>
    <source>
        <strain evidence="3 4">CS1-12</strain>
    </source>
</reference>
<dbReference type="EMBL" id="RBAN01000001">
    <property type="protein sequence ID" value="RKN57147.1"/>
    <property type="molecule type" value="Genomic_DNA"/>
</dbReference>
<dbReference type="InterPro" id="IPR001296">
    <property type="entry name" value="Glyco_trans_1"/>
</dbReference>
<dbReference type="Pfam" id="PF00534">
    <property type="entry name" value="Glycos_transf_1"/>
    <property type="match status" value="1"/>
</dbReference>
<dbReference type="SUPFAM" id="SSF53756">
    <property type="entry name" value="UDP-Glycosyltransferase/glycogen phosphorylase"/>
    <property type="match status" value="1"/>
</dbReference>
<dbReference type="Proteomes" id="UP000279968">
    <property type="component" value="Unassembled WGS sequence"/>
</dbReference>
<organism evidence="3 4">
    <name type="scientific">Micromonospora costi</name>
    <dbReference type="NCBI Taxonomy" id="1530042"/>
    <lineage>
        <taxon>Bacteria</taxon>
        <taxon>Bacillati</taxon>
        <taxon>Actinomycetota</taxon>
        <taxon>Actinomycetes</taxon>
        <taxon>Micromonosporales</taxon>
        <taxon>Micromonosporaceae</taxon>
        <taxon>Micromonospora</taxon>
    </lineage>
</organism>
<sequence>MQIGFACLWDPVPAQTWSRTPWQLRAALRTRTSVVDVGVEIPPMTRMVLRGLHPRWHDGRLRSSWDESRITDEYCRRVITRASRRLACDAVLEIQDLAAIDRPYFLYQDMSWDALLKMRAGGRPIFRKTSTSTLRRRQERQREIYDRAAGILTMSHWLARSLVQLSGLPAEKVHVVHPGLHVEDDVRWARPAPVRPAPRRRLLFVGRNFRAKGGDLVLAALSILRREVDPGITATIVGPPDWPGDGDVPDGVTFLGPLPLAEVASLYDEHDLFVLPTRVEGFGFVFLEALSRGLPCVGRDDFAMPEMIRPGRNGALLSKDDPEELARLIAGVLVDDDLYAACRADIPDLVARFSWDRAARDTVDAIAGTLGA</sequence>
<evidence type="ECO:0000259" key="2">
    <source>
        <dbReference type="Pfam" id="PF00534"/>
    </source>
</evidence>
<comment type="caution">
    <text evidence="3">The sequence shown here is derived from an EMBL/GenBank/DDBJ whole genome shotgun (WGS) entry which is preliminary data.</text>
</comment>
<dbReference type="PANTHER" id="PTHR46401">
    <property type="entry name" value="GLYCOSYLTRANSFERASE WBBK-RELATED"/>
    <property type="match status" value="1"/>
</dbReference>
<accession>A0A3B0ABV9</accession>
<gene>
    <name evidence="3" type="ORF">D7193_00095</name>
</gene>
<dbReference type="GO" id="GO:0016757">
    <property type="term" value="F:glycosyltransferase activity"/>
    <property type="evidence" value="ECO:0007669"/>
    <property type="project" value="InterPro"/>
</dbReference>
<dbReference type="CDD" id="cd03801">
    <property type="entry name" value="GT4_PimA-like"/>
    <property type="match status" value="1"/>
</dbReference>
<evidence type="ECO:0000256" key="1">
    <source>
        <dbReference type="ARBA" id="ARBA00022679"/>
    </source>
</evidence>
<dbReference type="Gene3D" id="3.40.50.2000">
    <property type="entry name" value="Glycogen Phosphorylase B"/>
    <property type="match status" value="2"/>
</dbReference>
<dbReference type="GO" id="GO:0009103">
    <property type="term" value="P:lipopolysaccharide biosynthetic process"/>
    <property type="evidence" value="ECO:0007669"/>
    <property type="project" value="TreeGrafter"/>
</dbReference>
<evidence type="ECO:0000313" key="4">
    <source>
        <dbReference type="Proteomes" id="UP000279968"/>
    </source>
</evidence>
<feature type="domain" description="Glycosyl transferase family 1" evidence="2">
    <location>
        <begin position="195"/>
        <end position="343"/>
    </location>
</feature>
<keyword evidence="4" id="KW-1185">Reference proteome</keyword>
<name>A0A3B0ABV9_9ACTN</name>
<proteinExistence type="predicted"/>
<dbReference type="PANTHER" id="PTHR46401:SF2">
    <property type="entry name" value="GLYCOSYLTRANSFERASE WBBK-RELATED"/>
    <property type="match status" value="1"/>
</dbReference>
<keyword evidence="1 3" id="KW-0808">Transferase</keyword>
<evidence type="ECO:0000313" key="3">
    <source>
        <dbReference type="EMBL" id="RKN57147.1"/>
    </source>
</evidence>
<dbReference type="AlphaFoldDB" id="A0A3B0ABV9"/>